<dbReference type="KEGG" id="pden:F1C79_17445"/>
<gene>
    <name evidence="1" type="ORF">F1C79_17445</name>
</gene>
<protein>
    <submittedName>
        <fullName evidence="1">Uncharacterized protein</fullName>
    </submittedName>
</protein>
<dbReference type="RefSeq" id="WP_151188127.1">
    <property type="nucleotide sequence ID" value="NZ_CP043626.1"/>
</dbReference>
<reference evidence="1 2" key="1">
    <citation type="submission" date="2019-09" db="EMBL/GenBank/DDBJ databases">
        <title>Prosopis cineraria nodule microbiome.</title>
        <authorList>
            <person name="Chaluvadi S.R."/>
            <person name="Ali R."/>
            <person name="Wang X."/>
        </authorList>
    </citation>
    <scope>NUCLEOTIDE SEQUENCE [LARGE SCALE GENOMIC DNA]</scope>
    <source>
        <strain evidence="1 2">BG1</strain>
    </source>
</reference>
<proteinExistence type="predicted"/>
<evidence type="ECO:0000313" key="1">
    <source>
        <dbReference type="EMBL" id="QEY73243.1"/>
    </source>
</evidence>
<keyword evidence="2" id="KW-1185">Reference proteome</keyword>
<organism evidence="1 2">
    <name type="scientific">Pseudomonas denitrificans</name>
    <dbReference type="NCBI Taxonomy" id="43306"/>
    <lineage>
        <taxon>Bacteria</taxon>
        <taxon>Pseudomonadati</taxon>
        <taxon>Pseudomonadota</taxon>
        <taxon>Gammaproteobacteria</taxon>
        <taxon>Pseudomonadales</taxon>
        <taxon>Pseudomonadaceae</taxon>
        <taxon>Halopseudomonas</taxon>
    </lineage>
</organism>
<dbReference type="Proteomes" id="UP000326659">
    <property type="component" value="Chromosome"/>
</dbReference>
<evidence type="ECO:0000313" key="2">
    <source>
        <dbReference type="Proteomes" id="UP000326659"/>
    </source>
</evidence>
<dbReference type="AlphaFoldDB" id="A0A9X7N174"/>
<accession>A0A9X7N174</accession>
<name>A0A9X7N174_PSEDE</name>
<sequence length="85" mass="9110">MSRPISAHARIFLAVAALEAGKHCWLPENIFRGGEKTMKTGAHSEAITWGVLRKNSFAVFAWVSKNLLQGACSHDLFAGSGGLAL</sequence>
<dbReference type="EMBL" id="CP043626">
    <property type="protein sequence ID" value="QEY73243.1"/>
    <property type="molecule type" value="Genomic_DNA"/>
</dbReference>